<proteinExistence type="predicted"/>
<evidence type="ECO:0000313" key="2">
    <source>
        <dbReference type="EMBL" id="MDQ0009541.1"/>
    </source>
</evidence>
<dbReference type="EMBL" id="JAUSSK010000002">
    <property type="protein sequence ID" value="MDQ0009541.1"/>
    <property type="molecule type" value="Genomic_DNA"/>
</dbReference>
<dbReference type="Pfam" id="PF05610">
    <property type="entry name" value="DUF779"/>
    <property type="match status" value="1"/>
</dbReference>
<evidence type="ECO:0000313" key="3">
    <source>
        <dbReference type="Proteomes" id="UP001237737"/>
    </source>
</evidence>
<comment type="caution">
    <text evidence="2">The sequence shown here is derived from an EMBL/GenBank/DDBJ whole genome shotgun (WGS) entry which is preliminary data.</text>
</comment>
<keyword evidence="3" id="KW-1185">Reference proteome</keyword>
<gene>
    <name evidence="2" type="ORF">J2T07_001718</name>
</gene>
<feature type="region of interest" description="Disordered" evidence="1">
    <location>
        <begin position="27"/>
        <end position="50"/>
    </location>
</feature>
<dbReference type="Proteomes" id="UP001237737">
    <property type="component" value="Unassembled WGS sequence"/>
</dbReference>
<accession>A0ABT9SX36</accession>
<dbReference type="InterPro" id="IPR008497">
    <property type="entry name" value="DUF779"/>
</dbReference>
<sequence>MSIDKVTITPAAVALIKRLRERHGDVLFHQSGGCGDGSSPMGDSEDRMLT</sequence>
<organism evidence="2 3">
    <name type="scientific">Luteibacter jiangsuensis</name>
    <dbReference type="NCBI Taxonomy" id="637577"/>
    <lineage>
        <taxon>Bacteria</taxon>
        <taxon>Pseudomonadati</taxon>
        <taxon>Pseudomonadota</taxon>
        <taxon>Gammaproteobacteria</taxon>
        <taxon>Lysobacterales</taxon>
        <taxon>Rhodanobacteraceae</taxon>
        <taxon>Luteibacter</taxon>
    </lineage>
</organism>
<name>A0ABT9SX36_9GAMM</name>
<reference evidence="2 3" key="1">
    <citation type="submission" date="2023-07" db="EMBL/GenBank/DDBJ databases">
        <title>Sorghum-associated microbial communities from plants grown in Nebraska, USA.</title>
        <authorList>
            <person name="Schachtman D."/>
        </authorList>
    </citation>
    <scope>NUCLEOTIDE SEQUENCE [LARGE SCALE GENOMIC DNA]</scope>
    <source>
        <strain evidence="2 3">CC60</strain>
    </source>
</reference>
<protein>
    <submittedName>
        <fullName evidence="2">Uncharacterized protein (DUF779 family)</fullName>
    </submittedName>
</protein>
<evidence type="ECO:0000256" key="1">
    <source>
        <dbReference type="SAM" id="MobiDB-lite"/>
    </source>
</evidence>